<gene>
    <name evidence="1" type="ORF">CHH48_01620</name>
</gene>
<evidence type="ECO:0000313" key="1">
    <source>
        <dbReference type="EMBL" id="PAE01471.1"/>
    </source>
</evidence>
<name>A0ABX4H2W0_9BACI</name>
<protein>
    <submittedName>
        <fullName evidence="1">Uncharacterized protein</fullName>
    </submittedName>
</protein>
<sequence length="59" mass="6401">MCQEGAKSRVIVKAYPGKVKVDIVIEAEGDVPSFVLKLESIDTIEVDASVDLIPLEITE</sequence>
<organism evidence="1 2">
    <name type="scientific">Terribacillus saccharophilus</name>
    <dbReference type="NCBI Taxonomy" id="361277"/>
    <lineage>
        <taxon>Bacteria</taxon>
        <taxon>Bacillati</taxon>
        <taxon>Bacillota</taxon>
        <taxon>Bacilli</taxon>
        <taxon>Bacillales</taxon>
        <taxon>Bacillaceae</taxon>
        <taxon>Terribacillus</taxon>
    </lineage>
</organism>
<dbReference type="EMBL" id="NPBJ01000003">
    <property type="protein sequence ID" value="PAE01471.1"/>
    <property type="molecule type" value="Genomic_DNA"/>
</dbReference>
<proteinExistence type="predicted"/>
<keyword evidence="2" id="KW-1185">Reference proteome</keyword>
<dbReference type="Proteomes" id="UP000216852">
    <property type="component" value="Unassembled WGS sequence"/>
</dbReference>
<reference evidence="1 2" key="1">
    <citation type="submission" date="2017-07" db="EMBL/GenBank/DDBJ databases">
        <title>Isolation and whole genome analysis of endospore-forming bacteria from heroin.</title>
        <authorList>
            <person name="Kalinowski J."/>
            <person name="Ahrens B."/>
            <person name="Al-Dilaimi A."/>
            <person name="Winkler A."/>
            <person name="Wibberg D."/>
            <person name="Schleenbecker U."/>
            <person name="Ruckert C."/>
            <person name="Wolfel R."/>
            <person name="Grass G."/>
        </authorList>
    </citation>
    <scope>NUCLEOTIDE SEQUENCE [LARGE SCALE GENOMIC DNA]</scope>
    <source>
        <strain evidence="1 2">7517-1</strain>
    </source>
</reference>
<evidence type="ECO:0000313" key="2">
    <source>
        <dbReference type="Proteomes" id="UP000216852"/>
    </source>
</evidence>
<accession>A0ABX4H2W0</accession>
<comment type="caution">
    <text evidence="1">The sequence shown here is derived from an EMBL/GenBank/DDBJ whole genome shotgun (WGS) entry which is preliminary data.</text>
</comment>